<keyword evidence="10" id="KW-0804">Transcription</keyword>
<dbReference type="GO" id="GO:0000122">
    <property type="term" value="P:negative regulation of transcription by RNA polymerase II"/>
    <property type="evidence" value="ECO:0007669"/>
    <property type="project" value="UniProtKB-ARBA"/>
</dbReference>
<evidence type="ECO:0000256" key="11">
    <source>
        <dbReference type="ARBA" id="ARBA00023242"/>
    </source>
</evidence>
<feature type="domain" description="C2H2-type" evidence="13">
    <location>
        <begin position="98"/>
        <end position="125"/>
    </location>
</feature>
<protein>
    <recommendedName>
        <fullName evidence="13">C2H2-type domain-containing protein</fullName>
    </recommendedName>
</protein>
<dbReference type="PANTHER" id="PTHR24409:SF434">
    <property type="entry name" value="FI01124P-RELATED"/>
    <property type="match status" value="1"/>
</dbReference>
<dbReference type="FunFam" id="3.30.160.60:FF:000060">
    <property type="entry name" value="zinc finger protein 436"/>
    <property type="match status" value="1"/>
</dbReference>
<reference evidence="14" key="1">
    <citation type="submission" date="2020-08" db="EMBL/GenBank/DDBJ databases">
        <title>Genome sequencing and assembly of the red palm weevil Rhynchophorus ferrugineus.</title>
        <authorList>
            <person name="Dias G.B."/>
            <person name="Bergman C.M."/>
            <person name="Manee M."/>
        </authorList>
    </citation>
    <scope>NUCLEOTIDE SEQUENCE</scope>
    <source>
        <strain evidence="14">AA-2017</strain>
        <tissue evidence="14">Whole larva</tissue>
    </source>
</reference>
<proteinExistence type="inferred from homology"/>
<evidence type="ECO:0000313" key="14">
    <source>
        <dbReference type="EMBL" id="KAF7266896.1"/>
    </source>
</evidence>
<gene>
    <name evidence="14" type="ORF">GWI33_019825</name>
</gene>
<evidence type="ECO:0000313" key="15">
    <source>
        <dbReference type="Proteomes" id="UP000625711"/>
    </source>
</evidence>
<keyword evidence="7" id="KW-0862">Zinc</keyword>
<evidence type="ECO:0000256" key="8">
    <source>
        <dbReference type="ARBA" id="ARBA00023015"/>
    </source>
</evidence>
<feature type="domain" description="C2H2-type" evidence="13">
    <location>
        <begin position="264"/>
        <end position="286"/>
    </location>
</feature>
<dbReference type="PANTHER" id="PTHR24409">
    <property type="entry name" value="ZINC FINGER PROTEIN 142"/>
    <property type="match status" value="1"/>
</dbReference>
<sequence length="507" mass="58188">MKKDINVEDFPVLCCFCLVKSKKLKLISEVSSVNLFTKITGINFSDSLPVNLPEDKHDALDSTILCLKSEDLFCNHCKIKFMTKDSWDAHLKNCVLQFNCVDCNKVFNEETELLQHSKNNCKNKFELVINVKNIISYENSKSDYIDCSVFLCDNCKSSFKNKSDLDKHFKENSQCLPSSYNCVECKKSFSKKHKLVSHMRSHTKEEPFQCKECGKGFRFQQNLKRHMLIHKGVKPFTCDVCGKAFSRAHVRNEHMNTHTGHNPYICMYCGKGFKRYANHFIHVYRHKLINGEIDKSKDRKLYLQLECDECNKIFANRGALANHMLLHQVPVEKKFLCNECGKGFLTKAHLKSHSRTHTGECPYQCKKCGKSYKQKSSYTSHQLTHSGERPYRCIVCAKLFTQSGHLKVHMRVHSGEKPFVCNFCNKSFSLKSNLKVHTRIHTGETPYMCALCGQGYYDSTSLKKHMKSHHGGTSANHGYLEEYEVDNGEGSNSVIVDQDGISIENKL</sequence>
<evidence type="ECO:0000256" key="12">
    <source>
        <dbReference type="PROSITE-ProRule" id="PRU00042"/>
    </source>
</evidence>
<name>A0A834M3X1_RHYFE</name>
<feature type="domain" description="C2H2-type" evidence="13">
    <location>
        <begin position="391"/>
        <end position="418"/>
    </location>
</feature>
<keyword evidence="8" id="KW-0805">Transcription regulation</keyword>
<dbReference type="FunFam" id="3.30.160.60:FF:000624">
    <property type="entry name" value="zinc finger protein 697"/>
    <property type="match status" value="1"/>
</dbReference>
<dbReference type="SUPFAM" id="SSF57667">
    <property type="entry name" value="beta-beta-alpha zinc fingers"/>
    <property type="match status" value="6"/>
</dbReference>
<comment type="subcellular location">
    <subcellularLocation>
        <location evidence="2">Nucleus</location>
    </subcellularLocation>
</comment>
<keyword evidence="11" id="KW-0539">Nucleus</keyword>
<dbReference type="GO" id="GO:0000981">
    <property type="term" value="F:DNA-binding transcription factor activity, RNA polymerase II-specific"/>
    <property type="evidence" value="ECO:0007669"/>
    <property type="project" value="TreeGrafter"/>
</dbReference>
<dbReference type="Pfam" id="PF12874">
    <property type="entry name" value="zf-met"/>
    <property type="match status" value="1"/>
</dbReference>
<comment type="similarity">
    <text evidence="3">Belongs to the krueppel C2H2-type zinc-finger protein family.</text>
</comment>
<evidence type="ECO:0000259" key="13">
    <source>
        <dbReference type="PROSITE" id="PS50157"/>
    </source>
</evidence>
<dbReference type="FunFam" id="3.30.160.60:FF:001370">
    <property type="entry name" value="Zinc finger protein"/>
    <property type="match status" value="1"/>
</dbReference>
<evidence type="ECO:0000256" key="7">
    <source>
        <dbReference type="ARBA" id="ARBA00022833"/>
    </source>
</evidence>
<dbReference type="FunFam" id="3.30.160.60:FF:000145">
    <property type="entry name" value="Zinc finger protein 574"/>
    <property type="match status" value="1"/>
</dbReference>
<feature type="domain" description="C2H2-type" evidence="13">
    <location>
        <begin position="419"/>
        <end position="446"/>
    </location>
</feature>
<dbReference type="InterPro" id="IPR013087">
    <property type="entry name" value="Znf_C2H2_type"/>
</dbReference>
<dbReference type="FunFam" id="3.30.160.60:FF:001506">
    <property type="entry name" value="Zinc finger protein"/>
    <property type="match status" value="1"/>
</dbReference>
<feature type="domain" description="C2H2-type" evidence="13">
    <location>
        <begin position="150"/>
        <end position="177"/>
    </location>
</feature>
<dbReference type="Proteomes" id="UP000625711">
    <property type="component" value="Unassembled WGS sequence"/>
</dbReference>
<dbReference type="GO" id="GO:0005634">
    <property type="term" value="C:nucleus"/>
    <property type="evidence" value="ECO:0007669"/>
    <property type="project" value="UniProtKB-SubCell"/>
</dbReference>
<dbReference type="GO" id="GO:0008270">
    <property type="term" value="F:zinc ion binding"/>
    <property type="evidence" value="ECO:0007669"/>
    <property type="project" value="UniProtKB-KW"/>
</dbReference>
<feature type="domain" description="C2H2-type" evidence="13">
    <location>
        <begin position="180"/>
        <end position="207"/>
    </location>
</feature>
<keyword evidence="9" id="KW-0238">DNA-binding</keyword>
<keyword evidence="5" id="KW-0677">Repeat</keyword>
<dbReference type="InterPro" id="IPR036236">
    <property type="entry name" value="Znf_C2H2_sf"/>
</dbReference>
<evidence type="ECO:0000256" key="1">
    <source>
        <dbReference type="ARBA" id="ARBA00003767"/>
    </source>
</evidence>
<comment type="caution">
    <text evidence="14">The sequence shown here is derived from an EMBL/GenBank/DDBJ whole genome shotgun (WGS) entry which is preliminary data.</text>
</comment>
<feature type="domain" description="C2H2-type" evidence="13">
    <location>
        <begin position="335"/>
        <end position="362"/>
    </location>
</feature>
<feature type="domain" description="C2H2-type" evidence="13">
    <location>
        <begin position="208"/>
        <end position="235"/>
    </location>
</feature>
<dbReference type="PROSITE" id="PS50157">
    <property type="entry name" value="ZINC_FINGER_C2H2_2"/>
    <property type="match status" value="12"/>
</dbReference>
<evidence type="ECO:0000256" key="4">
    <source>
        <dbReference type="ARBA" id="ARBA00022723"/>
    </source>
</evidence>
<dbReference type="FunFam" id="3.30.160.60:FF:000161">
    <property type="entry name" value="Zinc finger protein 366"/>
    <property type="match status" value="1"/>
</dbReference>
<dbReference type="PROSITE" id="PS00028">
    <property type="entry name" value="ZINC_FINGER_C2H2_1"/>
    <property type="match status" value="9"/>
</dbReference>
<feature type="domain" description="C2H2-type" evidence="13">
    <location>
        <begin position="305"/>
        <end position="327"/>
    </location>
</feature>
<comment type="function">
    <text evidence="1">May be involved in transcriptional regulation.</text>
</comment>
<accession>A0A834M3X1</accession>
<feature type="domain" description="C2H2-type" evidence="13">
    <location>
        <begin position="236"/>
        <end position="263"/>
    </location>
</feature>
<keyword evidence="4" id="KW-0479">Metal-binding</keyword>
<keyword evidence="6 12" id="KW-0863">Zinc-finger</keyword>
<dbReference type="GO" id="GO:0045595">
    <property type="term" value="P:regulation of cell differentiation"/>
    <property type="evidence" value="ECO:0007669"/>
    <property type="project" value="UniProtKB-ARBA"/>
</dbReference>
<dbReference type="AlphaFoldDB" id="A0A834M3X1"/>
<dbReference type="SMART" id="SM00355">
    <property type="entry name" value="ZnF_C2H2"/>
    <property type="match status" value="13"/>
</dbReference>
<evidence type="ECO:0000256" key="2">
    <source>
        <dbReference type="ARBA" id="ARBA00004123"/>
    </source>
</evidence>
<dbReference type="Gene3D" id="3.30.160.60">
    <property type="entry name" value="Classic Zinc Finger"/>
    <property type="match status" value="10"/>
</dbReference>
<organism evidence="14 15">
    <name type="scientific">Rhynchophorus ferrugineus</name>
    <name type="common">Red palm weevil</name>
    <name type="synonym">Curculio ferrugineus</name>
    <dbReference type="NCBI Taxonomy" id="354439"/>
    <lineage>
        <taxon>Eukaryota</taxon>
        <taxon>Metazoa</taxon>
        <taxon>Ecdysozoa</taxon>
        <taxon>Arthropoda</taxon>
        <taxon>Hexapoda</taxon>
        <taxon>Insecta</taxon>
        <taxon>Pterygota</taxon>
        <taxon>Neoptera</taxon>
        <taxon>Endopterygota</taxon>
        <taxon>Coleoptera</taxon>
        <taxon>Polyphaga</taxon>
        <taxon>Cucujiformia</taxon>
        <taxon>Curculionidae</taxon>
        <taxon>Dryophthorinae</taxon>
        <taxon>Rhynchophorus</taxon>
    </lineage>
</organism>
<feature type="domain" description="C2H2-type" evidence="13">
    <location>
        <begin position="447"/>
        <end position="474"/>
    </location>
</feature>
<evidence type="ECO:0000256" key="5">
    <source>
        <dbReference type="ARBA" id="ARBA00022737"/>
    </source>
</evidence>
<keyword evidence="15" id="KW-1185">Reference proteome</keyword>
<feature type="domain" description="C2H2-type" evidence="13">
    <location>
        <begin position="363"/>
        <end position="390"/>
    </location>
</feature>
<evidence type="ECO:0000256" key="3">
    <source>
        <dbReference type="ARBA" id="ARBA00006991"/>
    </source>
</evidence>
<dbReference type="Pfam" id="PF00096">
    <property type="entry name" value="zf-C2H2"/>
    <property type="match status" value="9"/>
</dbReference>
<dbReference type="FunFam" id="3.30.160.60:FF:000634">
    <property type="entry name" value="Zinc finger X-chromosomal protein"/>
    <property type="match status" value="1"/>
</dbReference>
<dbReference type="GO" id="GO:0000977">
    <property type="term" value="F:RNA polymerase II transcription regulatory region sequence-specific DNA binding"/>
    <property type="evidence" value="ECO:0007669"/>
    <property type="project" value="TreeGrafter"/>
</dbReference>
<evidence type="ECO:0000256" key="9">
    <source>
        <dbReference type="ARBA" id="ARBA00023125"/>
    </source>
</evidence>
<dbReference type="EMBL" id="JAACXV010014491">
    <property type="protein sequence ID" value="KAF7266896.1"/>
    <property type="molecule type" value="Genomic_DNA"/>
</dbReference>
<evidence type="ECO:0000256" key="10">
    <source>
        <dbReference type="ARBA" id="ARBA00023163"/>
    </source>
</evidence>
<dbReference type="OrthoDB" id="6077919at2759"/>
<dbReference type="FunFam" id="3.30.160.60:FF:000912">
    <property type="entry name" value="Zinc finger protein 660"/>
    <property type="match status" value="1"/>
</dbReference>
<evidence type="ECO:0000256" key="6">
    <source>
        <dbReference type="ARBA" id="ARBA00022771"/>
    </source>
</evidence>